<dbReference type="EMBL" id="JAJGCB010000003">
    <property type="protein sequence ID" value="KAJ8994121.1"/>
    <property type="molecule type" value="Genomic_DNA"/>
</dbReference>
<dbReference type="PANTHER" id="PTHR36091">
    <property type="entry name" value="ALTERED INHERITANCE OF MITOCHONDRIA PROTEIN 9, MITOCHONDRIAL"/>
    <property type="match status" value="1"/>
</dbReference>
<evidence type="ECO:0000256" key="6">
    <source>
        <dbReference type="ARBA" id="ARBA00031849"/>
    </source>
</evidence>
<dbReference type="AlphaFoldDB" id="A0AAN6F191"/>
<dbReference type="GO" id="GO:0005739">
    <property type="term" value="C:mitochondrion"/>
    <property type="evidence" value="ECO:0007669"/>
    <property type="project" value="UniProtKB-SubCell"/>
</dbReference>
<organism evidence="7 8">
    <name type="scientific">Exophiala dermatitidis</name>
    <name type="common">Black yeast-like fungus</name>
    <name type="synonym">Wangiella dermatitidis</name>
    <dbReference type="NCBI Taxonomy" id="5970"/>
    <lineage>
        <taxon>Eukaryota</taxon>
        <taxon>Fungi</taxon>
        <taxon>Dikarya</taxon>
        <taxon>Ascomycota</taxon>
        <taxon>Pezizomycotina</taxon>
        <taxon>Eurotiomycetes</taxon>
        <taxon>Chaetothyriomycetidae</taxon>
        <taxon>Chaetothyriales</taxon>
        <taxon>Herpotrichiellaceae</taxon>
        <taxon>Exophiala</taxon>
    </lineage>
</organism>
<evidence type="ECO:0000256" key="1">
    <source>
        <dbReference type="ARBA" id="ARBA00004173"/>
    </source>
</evidence>
<gene>
    <name evidence="7" type="ORF">HRR80_002616</name>
</gene>
<sequence>MSGAFSVVRRYGYHCVPPCLVRPPLPSRRHGRVSLHVQKPFSTNAPKGADPYKYSGGQWLRNNAAHQAARHISFDFDALCRRVVKFCPGADFVATYEKKEGGFNRAFIFTADNGRSVVAKLPFSNAGPRRLTTQSEVATIEFLKKHSRIPIPTIYDWSDDESNEVGSEYIIMEPSAGISLHSKWAEMTIEQRVECIKNICQLLGSIDDVHFPAYGSLYYTTDDQPESAIVLPEDDRFCVGPHVASRYWDCNVGDFRYYDMKRPNRGPWTDLSSWSDGLIDAGISRVPPHDNHQECRPSYFGTPVMHLQVLQEGRLLLRTMSKDPRIRVVADPILSHPDLNKRNIFVDRDDPTKVASFIDWQSANLDPAFWVVANTRPDFATLPDDSTDESAVICAEAFDLFMGSYCPQWARAHSLDERLVRPLLYPHRTWNDGVVAFQHDLFMTAREWGDLGFQEKCPVATPDSDQFAAHEREYRYFLAAQRLRKHVKDYVGISSDGWVPDEGWDAIQLQHQQLYSDVVQAILSAAEADDDPDEPIKTERDLKAIWPFDL</sequence>
<keyword evidence="4" id="KW-0809">Transit peptide</keyword>
<dbReference type="InterPro" id="IPR051035">
    <property type="entry name" value="Mito_inheritance_9"/>
</dbReference>
<evidence type="ECO:0000256" key="2">
    <source>
        <dbReference type="ARBA" id="ARBA00005543"/>
    </source>
</evidence>
<protein>
    <recommendedName>
        <fullName evidence="3">Altered inheritance of mitochondria protein 9, mitochondrial</fullName>
    </recommendedName>
    <alternativeName>
        <fullName evidence="6">Found in mitochondrial proteome protein 29</fullName>
    </alternativeName>
</protein>
<dbReference type="PANTHER" id="PTHR36091:SF1">
    <property type="entry name" value="ALTERED INHERITANCE OF MITOCHONDRIA PROTEIN 9, MITOCHONDRIAL"/>
    <property type="match status" value="1"/>
</dbReference>
<accession>A0AAN6F191</accession>
<evidence type="ECO:0000256" key="5">
    <source>
        <dbReference type="ARBA" id="ARBA00023128"/>
    </source>
</evidence>
<comment type="similarity">
    <text evidence="2">Belongs to the AIM9 family.</text>
</comment>
<evidence type="ECO:0000256" key="4">
    <source>
        <dbReference type="ARBA" id="ARBA00022946"/>
    </source>
</evidence>
<evidence type="ECO:0000313" key="8">
    <source>
        <dbReference type="Proteomes" id="UP001161757"/>
    </source>
</evidence>
<name>A0AAN6F191_EXODE</name>
<reference evidence="7" key="1">
    <citation type="submission" date="2023-01" db="EMBL/GenBank/DDBJ databases">
        <title>Exophiala dermititidis isolated from Cystic Fibrosis Patient.</title>
        <authorList>
            <person name="Kurbessoian T."/>
            <person name="Crocker A."/>
            <person name="Murante D."/>
            <person name="Hogan D.A."/>
            <person name="Stajich J.E."/>
        </authorList>
    </citation>
    <scope>NUCLEOTIDE SEQUENCE</scope>
    <source>
        <strain evidence="7">Ex8</strain>
    </source>
</reference>
<dbReference type="Proteomes" id="UP001161757">
    <property type="component" value="Unassembled WGS sequence"/>
</dbReference>
<evidence type="ECO:0000256" key="3">
    <source>
        <dbReference type="ARBA" id="ARBA00016197"/>
    </source>
</evidence>
<evidence type="ECO:0000313" key="7">
    <source>
        <dbReference type="EMBL" id="KAJ8994121.1"/>
    </source>
</evidence>
<proteinExistence type="inferred from homology"/>
<comment type="caution">
    <text evidence="7">The sequence shown here is derived from an EMBL/GenBank/DDBJ whole genome shotgun (WGS) entry which is preliminary data.</text>
</comment>
<comment type="subcellular location">
    <subcellularLocation>
        <location evidence="1">Mitochondrion</location>
    </subcellularLocation>
</comment>
<keyword evidence="5" id="KW-0496">Mitochondrion</keyword>
<dbReference type="SUPFAM" id="SSF56112">
    <property type="entry name" value="Protein kinase-like (PK-like)"/>
    <property type="match status" value="1"/>
</dbReference>
<dbReference type="InterPro" id="IPR011009">
    <property type="entry name" value="Kinase-like_dom_sf"/>
</dbReference>